<evidence type="ECO:0000313" key="2">
    <source>
        <dbReference type="EMBL" id="GHB30535.1"/>
    </source>
</evidence>
<feature type="transmembrane region" description="Helical" evidence="1">
    <location>
        <begin position="25"/>
        <end position="44"/>
    </location>
</feature>
<comment type="caution">
    <text evidence="2">The sequence shown here is derived from an EMBL/GenBank/DDBJ whole genome shotgun (WGS) entry which is preliminary data.</text>
</comment>
<dbReference type="RefSeq" id="WP_189445694.1">
    <property type="nucleotide sequence ID" value="NZ_BMZI01000007.1"/>
</dbReference>
<evidence type="ECO:0000313" key="3">
    <source>
        <dbReference type="Proteomes" id="UP000646745"/>
    </source>
</evidence>
<dbReference type="Proteomes" id="UP000646745">
    <property type="component" value="Unassembled WGS sequence"/>
</dbReference>
<gene>
    <name evidence="2" type="primary">ymfR</name>
    <name evidence="2" type="ORF">GCM10009038_31660</name>
</gene>
<keyword evidence="3" id="KW-1185">Reference proteome</keyword>
<keyword evidence="1" id="KW-1133">Transmembrane helix</keyword>
<protein>
    <submittedName>
        <fullName evidence="2">Uncharacterized protein</fullName>
    </submittedName>
</protein>
<reference evidence="3" key="1">
    <citation type="journal article" date="2019" name="Int. J. Syst. Evol. Microbiol.">
        <title>The Global Catalogue of Microorganisms (GCM) 10K type strain sequencing project: providing services to taxonomists for standard genome sequencing and annotation.</title>
        <authorList>
            <consortium name="The Broad Institute Genomics Platform"/>
            <consortium name="The Broad Institute Genome Sequencing Center for Infectious Disease"/>
            <person name="Wu L."/>
            <person name="Ma J."/>
        </authorList>
    </citation>
    <scope>NUCLEOTIDE SEQUENCE [LARGE SCALE GENOMIC DNA]</scope>
    <source>
        <strain evidence="3">KCTC 32998</strain>
    </source>
</reference>
<keyword evidence="1" id="KW-0472">Membrane</keyword>
<name>A0ABQ3ECP4_9GAMM</name>
<accession>A0ABQ3ECP4</accession>
<proteinExistence type="predicted"/>
<organism evidence="2 3">
    <name type="scientific">Salinicola rhizosphaerae</name>
    <dbReference type="NCBI Taxonomy" id="1443141"/>
    <lineage>
        <taxon>Bacteria</taxon>
        <taxon>Pseudomonadati</taxon>
        <taxon>Pseudomonadota</taxon>
        <taxon>Gammaproteobacteria</taxon>
        <taxon>Oceanospirillales</taxon>
        <taxon>Halomonadaceae</taxon>
        <taxon>Salinicola</taxon>
    </lineage>
</organism>
<keyword evidence="1" id="KW-0812">Transmembrane</keyword>
<evidence type="ECO:0000256" key="1">
    <source>
        <dbReference type="SAM" id="Phobius"/>
    </source>
</evidence>
<sequence length="61" mass="6084">MLTSILIFLIGLVGAALVSFGAWLLAPPAGFIVAGVLCLSWSALAARTAARRGNVTAGEGA</sequence>
<dbReference type="EMBL" id="BMZI01000007">
    <property type="protein sequence ID" value="GHB30535.1"/>
    <property type="molecule type" value="Genomic_DNA"/>
</dbReference>